<dbReference type="GO" id="GO:0006629">
    <property type="term" value="P:lipid metabolic process"/>
    <property type="evidence" value="ECO:0007669"/>
    <property type="project" value="InterPro"/>
</dbReference>
<reference evidence="2" key="1">
    <citation type="submission" date="2023-02" db="EMBL/GenBank/DDBJ databases">
        <title>Tahibacter soli sp. nov. isolated from soil.</title>
        <authorList>
            <person name="Baek J.H."/>
            <person name="Lee J.K."/>
            <person name="Choi D.G."/>
            <person name="Jeon C.O."/>
        </authorList>
    </citation>
    <scope>NUCLEOTIDE SEQUENCE</scope>
    <source>
        <strain evidence="2">BL</strain>
    </source>
</reference>
<name>A0A9X4BH23_9GAMM</name>
<proteinExistence type="predicted"/>
<dbReference type="RefSeq" id="WP_263543103.1">
    <property type="nucleotide sequence ID" value="NZ_JAOVZO020000003.1"/>
</dbReference>
<dbReference type="InterPro" id="IPR029058">
    <property type="entry name" value="AB_hydrolase_fold"/>
</dbReference>
<accession>A0A9X4BH23</accession>
<dbReference type="PANTHER" id="PTHR45856:SF11">
    <property type="entry name" value="FUNGAL LIPASE-LIKE DOMAIN-CONTAINING PROTEIN"/>
    <property type="match status" value="1"/>
</dbReference>
<keyword evidence="3" id="KW-1185">Reference proteome</keyword>
<evidence type="ECO:0000259" key="1">
    <source>
        <dbReference type="Pfam" id="PF01764"/>
    </source>
</evidence>
<dbReference type="Gene3D" id="3.40.50.1820">
    <property type="entry name" value="alpha/beta hydrolase"/>
    <property type="match status" value="1"/>
</dbReference>
<evidence type="ECO:0000313" key="2">
    <source>
        <dbReference type="EMBL" id="MDC8011833.1"/>
    </source>
</evidence>
<dbReference type="PANTHER" id="PTHR45856">
    <property type="entry name" value="ALPHA/BETA-HYDROLASES SUPERFAMILY PROTEIN"/>
    <property type="match status" value="1"/>
</dbReference>
<dbReference type="SUPFAM" id="SSF53474">
    <property type="entry name" value="alpha/beta-Hydrolases"/>
    <property type="match status" value="1"/>
</dbReference>
<comment type="caution">
    <text evidence="2">The sequence shown here is derived from an EMBL/GenBank/DDBJ whole genome shotgun (WGS) entry which is preliminary data.</text>
</comment>
<protein>
    <recommendedName>
        <fullName evidence="1">Fungal lipase-type domain-containing protein</fullName>
    </recommendedName>
</protein>
<dbReference type="InterPro" id="IPR051218">
    <property type="entry name" value="Sec_MonoDiacylglyc_Lipase"/>
</dbReference>
<dbReference type="InterPro" id="IPR002921">
    <property type="entry name" value="Fungal_lipase-type"/>
</dbReference>
<feature type="domain" description="Fungal lipase-type" evidence="1">
    <location>
        <begin position="119"/>
        <end position="218"/>
    </location>
</feature>
<dbReference type="AlphaFoldDB" id="A0A9X4BH23"/>
<dbReference type="EMBL" id="JAOVZO020000003">
    <property type="protein sequence ID" value="MDC8011833.1"/>
    <property type="molecule type" value="Genomic_DNA"/>
</dbReference>
<gene>
    <name evidence="2" type="ORF">OD750_004660</name>
</gene>
<organism evidence="2 3">
    <name type="scientific">Tahibacter soli</name>
    <dbReference type="NCBI Taxonomy" id="2983605"/>
    <lineage>
        <taxon>Bacteria</taxon>
        <taxon>Pseudomonadati</taxon>
        <taxon>Pseudomonadota</taxon>
        <taxon>Gammaproteobacteria</taxon>
        <taxon>Lysobacterales</taxon>
        <taxon>Rhodanobacteraceae</taxon>
        <taxon>Tahibacter</taxon>
    </lineage>
</organism>
<evidence type="ECO:0000313" key="3">
    <source>
        <dbReference type="Proteomes" id="UP001139971"/>
    </source>
</evidence>
<dbReference type="Pfam" id="PF01764">
    <property type="entry name" value="Lipase_3"/>
    <property type="match status" value="1"/>
</dbReference>
<sequence length="308" mass="32678">MTLVFTPGGDAVAAVGVTLASMAYAADRETIANLLADASLSTGGAWSLAWYAADSANQVYVAQDASTGQYAIAIRGSITDPHSEAFWDDWFKQDLRVFKMTDWTYGGAPDGAKISNGSNDGLASLIGLVDTSLNQTLQQFFAANAPTQITAVVGHSLGGALATVLAPWLQQQFSSAPMFWPVTYAGPTAGNAVFAGWLESDYAMTTNRYFNVNDVVPHGWWDVDWIKSSFQSTGPYFPLELVPFVDAINELLIHDGDDYTQPGAGTALTNPVVVNISWFADAGDQHSCSGTYVPLCGAVSFNNGSSGN</sequence>
<dbReference type="Proteomes" id="UP001139971">
    <property type="component" value="Unassembled WGS sequence"/>
</dbReference>